<sequence length="367" mass="40826">MERKSQSAYSGIDKESGQNNEWLTPELAKQLPKINFFRFCQWIEHRTNTRLGENQTPKADVLRFRPHPGMGFPASELKSITVDEYFPEQAPSVMTTFLGLYGVDSPLPTNYVDDIAQGREGTDAVKGFLDIFNHRITTHYYRIWKKYNYPATFEHGGEDATSQCLLGLIGLGIDGSASRLGTPLSRYLALLGPMRLPTRTAEGLHALVKLLAPNTATRITPHYPVRIVLDEPVQLKRGASVNLASRAVLGKTGVDCNSELKLELITEDPREAIGWLPDGQIYQDLLLLMRGYLGYRCTVRLVLTVPKRILPAAQIGQHRAQLGRTGILGWKGQLDELPSNDDLVTSNVETDLKLITVTLGRYAGLPS</sequence>
<name>A0A1I0FTD1_9GAMM</name>
<dbReference type="PANTHER" id="PTHR35564:SF3">
    <property type="entry name" value="TYPE VI SECRETION SYSTEM BASEPLATE SUBUNIT TSSG"/>
    <property type="match status" value="1"/>
</dbReference>
<gene>
    <name evidence="1" type="ORF">SAMN02583745_02888</name>
</gene>
<dbReference type="OrthoDB" id="1523296at2"/>
<dbReference type="Pfam" id="PF06996">
    <property type="entry name" value="T6SS_TssG"/>
    <property type="match status" value="1"/>
</dbReference>
<dbReference type="NCBIfam" id="TIGR03347">
    <property type="entry name" value="VI_chp_1"/>
    <property type="match status" value="1"/>
</dbReference>
<protein>
    <submittedName>
        <fullName evidence="1">Type VI secretion system protein ImpH</fullName>
    </submittedName>
</protein>
<reference evidence="2" key="1">
    <citation type="submission" date="2016-10" db="EMBL/GenBank/DDBJ databases">
        <authorList>
            <person name="Varghese N."/>
            <person name="Submissions S."/>
        </authorList>
    </citation>
    <scope>NUCLEOTIDE SEQUENCE [LARGE SCALE GENOMIC DNA]</scope>
    <source>
        <strain evidence="2">DSM 18579</strain>
    </source>
</reference>
<dbReference type="EMBL" id="FOHV01000048">
    <property type="protein sequence ID" value="SET61595.1"/>
    <property type="molecule type" value="Genomic_DNA"/>
</dbReference>
<keyword evidence="2" id="KW-1185">Reference proteome</keyword>
<proteinExistence type="predicted"/>
<dbReference type="InterPro" id="IPR010732">
    <property type="entry name" value="T6SS_TssG-like"/>
</dbReference>
<accession>A0A1I0FTD1</accession>
<evidence type="ECO:0000313" key="2">
    <source>
        <dbReference type="Proteomes" id="UP000242642"/>
    </source>
</evidence>
<organism evidence="1 2">
    <name type="scientific">Thorsellia anophelis DSM 18579</name>
    <dbReference type="NCBI Taxonomy" id="1123402"/>
    <lineage>
        <taxon>Bacteria</taxon>
        <taxon>Pseudomonadati</taxon>
        <taxon>Pseudomonadota</taxon>
        <taxon>Gammaproteobacteria</taxon>
        <taxon>Enterobacterales</taxon>
        <taxon>Thorselliaceae</taxon>
        <taxon>Thorsellia</taxon>
    </lineage>
</organism>
<dbReference type="AlphaFoldDB" id="A0A1I0FTD1"/>
<evidence type="ECO:0000313" key="1">
    <source>
        <dbReference type="EMBL" id="SET61595.1"/>
    </source>
</evidence>
<dbReference type="STRING" id="1123402.SAMN02583745_02888"/>
<dbReference type="Proteomes" id="UP000242642">
    <property type="component" value="Unassembled WGS sequence"/>
</dbReference>
<dbReference type="PANTHER" id="PTHR35564">
    <property type="match status" value="1"/>
</dbReference>
<dbReference type="RefSeq" id="WP_093322608.1">
    <property type="nucleotide sequence ID" value="NZ_FOHV01000048.1"/>
</dbReference>